<keyword evidence="7" id="KW-1185">Reference proteome</keyword>
<dbReference type="GO" id="GO:0008615">
    <property type="term" value="P:pyridoxine biosynthetic process"/>
    <property type="evidence" value="ECO:0007669"/>
    <property type="project" value="InterPro"/>
</dbReference>
<dbReference type="GO" id="GO:0010181">
    <property type="term" value="F:FMN binding"/>
    <property type="evidence" value="ECO:0007669"/>
    <property type="project" value="InterPro"/>
</dbReference>
<dbReference type="PANTHER" id="PTHR10851">
    <property type="entry name" value="PYRIDOXINE-5-PHOSPHATE OXIDASE"/>
    <property type="match status" value="1"/>
</dbReference>
<evidence type="ECO:0000256" key="3">
    <source>
        <dbReference type="ARBA" id="ARBA00022643"/>
    </source>
</evidence>
<dbReference type="AlphaFoldDB" id="A0A2Z3YMI7"/>
<proteinExistence type="predicted"/>
<name>A0A2Z3YMI7_9CORY</name>
<organism evidence="6 7">
    <name type="scientific">Corynebacterium provencense</name>
    <dbReference type="NCBI Taxonomy" id="1737425"/>
    <lineage>
        <taxon>Bacteria</taxon>
        <taxon>Bacillati</taxon>
        <taxon>Actinomycetota</taxon>
        <taxon>Actinomycetes</taxon>
        <taxon>Mycobacteriales</taxon>
        <taxon>Corynebacteriaceae</taxon>
        <taxon>Corynebacterium</taxon>
    </lineage>
</organism>
<dbReference type="SUPFAM" id="SSF50475">
    <property type="entry name" value="FMN-binding split barrel"/>
    <property type="match status" value="1"/>
</dbReference>
<comment type="cofactor">
    <cofactor evidence="1">
        <name>FMN</name>
        <dbReference type="ChEBI" id="CHEBI:58210"/>
    </cofactor>
</comment>
<sequence>MTAATDRSTGTVTDPTVLFDTWMSDFRALIAEDAGLTWPPVSGDLSEVPPVLMTLATVGPDGYPRTRNVMVSHTGAAGSPAAGRIYLHTDSRSDKARHIGADPKVSLTVLAPDRSRQVTVVGDAVRSDPDEEAEAFSGRVRYLQLLAWLNDSDLAQRPEDERHRTWAQFAAAHPDLSSTPPDTWAGYAVVPREYLFWTADSDGPSRRLHFTRPSGRLPDTVPDTVPGTVADNWIMEVLPG</sequence>
<gene>
    <name evidence="6" type="primary">pdxH</name>
    <name evidence="6" type="ORF">Csp1_03020</name>
</gene>
<keyword evidence="4 6" id="KW-0560">Oxidoreductase</keyword>
<evidence type="ECO:0000256" key="2">
    <source>
        <dbReference type="ARBA" id="ARBA00022630"/>
    </source>
</evidence>
<feature type="domain" description="Pyridoxamine 5'-phosphate oxidase N-terminal" evidence="5">
    <location>
        <begin position="52"/>
        <end position="163"/>
    </location>
</feature>
<dbReference type="RefSeq" id="WP_110480896.1">
    <property type="nucleotide sequence ID" value="NZ_CP024988.1"/>
</dbReference>
<dbReference type="STRING" id="1737425.GCA_900049755_02347"/>
<dbReference type="EC" id="1.4.3.5" evidence="6"/>
<dbReference type="OrthoDB" id="9780392at2"/>
<dbReference type="InterPro" id="IPR011576">
    <property type="entry name" value="Pyridox_Oxase_N"/>
</dbReference>
<evidence type="ECO:0000259" key="5">
    <source>
        <dbReference type="Pfam" id="PF01243"/>
    </source>
</evidence>
<dbReference type="KEGG" id="cpre:Csp1_03020"/>
<evidence type="ECO:0000313" key="7">
    <source>
        <dbReference type="Proteomes" id="UP000247696"/>
    </source>
</evidence>
<dbReference type="Gene3D" id="2.30.110.10">
    <property type="entry name" value="Electron Transport, Fmn-binding Protein, Chain A"/>
    <property type="match status" value="1"/>
</dbReference>
<accession>A0A2Z3YMI7</accession>
<keyword evidence="3" id="KW-0288">FMN</keyword>
<dbReference type="GO" id="GO:0004733">
    <property type="term" value="F:pyridoxamine phosphate oxidase activity"/>
    <property type="evidence" value="ECO:0007669"/>
    <property type="project" value="UniProtKB-EC"/>
</dbReference>
<keyword evidence="2" id="KW-0285">Flavoprotein</keyword>
<evidence type="ECO:0000256" key="1">
    <source>
        <dbReference type="ARBA" id="ARBA00001917"/>
    </source>
</evidence>
<protein>
    <submittedName>
        <fullName evidence="6">Pyridoxine/pyridoxamine 5'-phosphate oxidase</fullName>
        <ecNumber evidence="6">1.4.3.5</ecNumber>
    </submittedName>
</protein>
<dbReference type="PANTHER" id="PTHR10851:SF0">
    <property type="entry name" value="PYRIDOXINE-5'-PHOSPHATE OXIDASE"/>
    <property type="match status" value="1"/>
</dbReference>
<dbReference type="Proteomes" id="UP000247696">
    <property type="component" value="Chromosome"/>
</dbReference>
<dbReference type="Pfam" id="PF01243">
    <property type="entry name" value="PNPOx_N"/>
    <property type="match status" value="1"/>
</dbReference>
<evidence type="ECO:0000256" key="4">
    <source>
        <dbReference type="ARBA" id="ARBA00023002"/>
    </source>
</evidence>
<evidence type="ECO:0000313" key="6">
    <source>
        <dbReference type="EMBL" id="AWT25128.1"/>
    </source>
</evidence>
<reference evidence="7" key="1">
    <citation type="submission" date="2017-11" db="EMBL/GenBank/DDBJ databases">
        <title>Otitis media/interna in a cat caused by the recently described species Corynebacterium provencense.</title>
        <authorList>
            <person name="Kittl S."/>
            <person name="Brodard I."/>
            <person name="Rychener L."/>
            <person name="Jores J."/>
            <person name="Roosje P."/>
            <person name="Gobeli Brawand S."/>
        </authorList>
    </citation>
    <scope>NUCLEOTIDE SEQUENCE [LARGE SCALE GENOMIC DNA]</scope>
    <source>
        <strain evidence="7">17KM38</strain>
    </source>
</reference>
<dbReference type="InterPro" id="IPR012349">
    <property type="entry name" value="Split_barrel_FMN-bd"/>
</dbReference>
<dbReference type="InterPro" id="IPR000659">
    <property type="entry name" value="Pyridox_Oxase"/>
</dbReference>
<dbReference type="EMBL" id="CP024988">
    <property type="protein sequence ID" value="AWT25128.1"/>
    <property type="molecule type" value="Genomic_DNA"/>
</dbReference>